<name>A0A7X2PF28_9SPIO</name>
<dbReference type="AlphaFoldDB" id="A0A7X2PF28"/>
<protein>
    <submittedName>
        <fullName evidence="2">TfoX/Sxy family protein</fullName>
    </submittedName>
</protein>
<dbReference type="SUPFAM" id="SSF159894">
    <property type="entry name" value="YgaC/TfoX-N like"/>
    <property type="match status" value="1"/>
</dbReference>
<sequence>MSSNLAIVEYLIDNISECGDIAYKKMFGDYCIYIDSKVLGFVCDDIFYVKRTDIGLKAYPDIEMGYPYEGASLYPILDIENRELLIDYINTIKEALPEKTKKRPKPL</sequence>
<dbReference type="Gene3D" id="3.30.1460.30">
    <property type="entry name" value="YgaC/TfoX-N like chaperone"/>
    <property type="match status" value="1"/>
</dbReference>
<dbReference type="EMBL" id="VUNN01000028">
    <property type="protein sequence ID" value="MSU07165.1"/>
    <property type="molecule type" value="Genomic_DNA"/>
</dbReference>
<feature type="domain" description="TfoX N-terminal" evidence="1">
    <location>
        <begin position="15"/>
        <end position="68"/>
    </location>
</feature>
<gene>
    <name evidence="2" type="ORF">FYJ80_10375</name>
</gene>
<evidence type="ECO:0000313" key="3">
    <source>
        <dbReference type="Proteomes" id="UP000460549"/>
    </source>
</evidence>
<evidence type="ECO:0000259" key="1">
    <source>
        <dbReference type="Pfam" id="PF04993"/>
    </source>
</evidence>
<organism evidence="2 3">
    <name type="scientific">Bullifex porci</name>
    <dbReference type="NCBI Taxonomy" id="2606638"/>
    <lineage>
        <taxon>Bacteria</taxon>
        <taxon>Pseudomonadati</taxon>
        <taxon>Spirochaetota</taxon>
        <taxon>Spirochaetia</taxon>
        <taxon>Spirochaetales</taxon>
        <taxon>Spirochaetaceae</taxon>
        <taxon>Bullifex</taxon>
    </lineage>
</organism>
<keyword evidence="3" id="KW-1185">Reference proteome</keyword>
<evidence type="ECO:0000313" key="2">
    <source>
        <dbReference type="EMBL" id="MSU07165.1"/>
    </source>
</evidence>
<comment type="caution">
    <text evidence="2">The sequence shown here is derived from an EMBL/GenBank/DDBJ whole genome shotgun (WGS) entry which is preliminary data.</text>
</comment>
<accession>A0A7X2PF28</accession>
<dbReference type="InterPro" id="IPR007076">
    <property type="entry name" value="TfoX_N"/>
</dbReference>
<proteinExistence type="predicted"/>
<dbReference type="RefSeq" id="WP_154426680.1">
    <property type="nucleotide sequence ID" value="NZ_VUNN01000028.1"/>
</dbReference>
<dbReference type="Pfam" id="PF04993">
    <property type="entry name" value="TfoX_N"/>
    <property type="match status" value="1"/>
</dbReference>
<reference evidence="2 3" key="1">
    <citation type="submission" date="2019-08" db="EMBL/GenBank/DDBJ databases">
        <title>In-depth cultivation of the pig gut microbiome towards novel bacterial diversity and tailored functional studies.</title>
        <authorList>
            <person name="Wylensek D."/>
            <person name="Hitch T.C.A."/>
            <person name="Clavel T."/>
        </authorList>
    </citation>
    <scope>NUCLEOTIDE SEQUENCE [LARGE SCALE GENOMIC DNA]</scope>
    <source>
        <strain evidence="2 3">NM-380-WT-3C1</strain>
    </source>
</reference>
<dbReference type="Proteomes" id="UP000460549">
    <property type="component" value="Unassembled WGS sequence"/>
</dbReference>